<dbReference type="Proteomes" id="UP000075840">
    <property type="component" value="Unassembled WGS sequence"/>
</dbReference>
<proteinExistence type="predicted"/>
<evidence type="ECO:0000313" key="2">
    <source>
        <dbReference type="Proteomes" id="UP000075840"/>
    </source>
</evidence>
<dbReference type="AlphaFoldDB" id="A0A182I263"/>
<dbReference type="EMBL" id="APCN01000123">
    <property type="status" value="NOT_ANNOTATED_CDS"/>
    <property type="molecule type" value="Genomic_DNA"/>
</dbReference>
<organism evidence="1 2">
    <name type="scientific">Anopheles arabiensis</name>
    <name type="common">Mosquito</name>
    <dbReference type="NCBI Taxonomy" id="7173"/>
    <lineage>
        <taxon>Eukaryota</taxon>
        <taxon>Metazoa</taxon>
        <taxon>Ecdysozoa</taxon>
        <taxon>Arthropoda</taxon>
        <taxon>Hexapoda</taxon>
        <taxon>Insecta</taxon>
        <taxon>Pterygota</taxon>
        <taxon>Neoptera</taxon>
        <taxon>Endopterygota</taxon>
        <taxon>Diptera</taxon>
        <taxon>Nematocera</taxon>
        <taxon>Culicoidea</taxon>
        <taxon>Culicidae</taxon>
        <taxon>Anophelinae</taxon>
        <taxon>Anopheles</taxon>
    </lineage>
</organism>
<accession>A0A182I263</accession>
<dbReference type="EnsemblMetazoa" id="AARA007660-RA">
    <property type="protein sequence ID" value="AARA007660-PA"/>
    <property type="gene ID" value="AARA007660"/>
</dbReference>
<name>A0A182I263_ANOAR</name>
<protein>
    <submittedName>
        <fullName evidence="1">Uncharacterized protein</fullName>
    </submittedName>
</protein>
<keyword evidence="2" id="KW-1185">Reference proteome</keyword>
<reference evidence="1" key="1">
    <citation type="submission" date="2022-08" db="UniProtKB">
        <authorList>
            <consortium name="EnsemblMetazoa"/>
        </authorList>
    </citation>
    <scope>IDENTIFICATION</scope>
    <source>
        <strain evidence="1">Dongola</strain>
    </source>
</reference>
<evidence type="ECO:0000313" key="1">
    <source>
        <dbReference type="EnsemblMetazoa" id="AARA007660-PA"/>
    </source>
</evidence>
<sequence>MATALGQCGVRVGLSEAGSHIRRADATVRLSPSVLVEQYTNVPRP</sequence>
<dbReference type="VEuPathDB" id="VectorBase:AARA007660"/>